<comment type="caution">
    <text evidence="1">The sequence shown here is derived from an EMBL/GenBank/DDBJ whole genome shotgun (WGS) entry which is preliminary data.</text>
</comment>
<reference evidence="1" key="1">
    <citation type="submission" date="2023-06" db="EMBL/GenBank/DDBJ databases">
        <title>Genomic of Agaribacillus aureum.</title>
        <authorList>
            <person name="Wang G."/>
        </authorList>
    </citation>
    <scope>NUCLEOTIDE SEQUENCE</scope>
    <source>
        <strain evidence="1">BMA12</strain>
    </source>
</reference>
<protein>
    <submittedName>
        <fullName evidence="1">PorV/PorQ family protein</fullName>
    </submittedName>
</protein>
<keyword evidence="2" id="KW-1185">Reference proteome</keyword>
<name>A0ABT8LCE0_9BACT</name>
<evidence type="ECO:0000313" key="1">
    <source>
        <dbReference type="EMBL" id="MDN5215439.1"/>
    </source>
</evidence>
<accession>A0ABT8LCE0</accession>
<dbReference type="RefSeq" id="WP_346760769.1">
    <property type="nucleotide sequence ID" value="NZ_JAUJEB010000006.1"/>
</dbReference>
<organism evidence="1 2">
    <name type="scientific">Agaribacillus aureus</name>
    <dbReference type="NCBI Taxonomy" id="3051825"/>
    <lineage>
        <taxon>Bacteria</taxon>
        <taxon>Pseudomonadati</taxon>
        <taxon>Bacteroidota</taxon>
        <taxon>Cytophagia</taxon>
        <taxon>Cytophagales</taxon>
        <taxon>Splendidivirgaceae</taxon>
        <taxon>Agaribacillus</taxon>
    </lineage>
</organism>
<dbReference type="Proteomes" id="UP001172083">
    <property type="component" value="Unassembled WGS sequence"/>
</dbReference>
<proteinExistence type="predicted"/>
<dbReference type="EMBL" id="JAUJEB010000006">
    <property type="protein sequence ID" value="MDN5215439.1"/>
    <property type="molecule type" value="Genomic_DNA"/>
</dbReference>
<gene>
    <name evidence="1" type="ORF">QQ020_25390</name>
</gene>
<dbReference type="NCBIfam" id="NF033709">
    <property type="entry name" value="PorV_fam"/>
    <property type="match status" value="1"/>
</dbReference>
<sequence>MKKVLIKLIVFTVTTQLGYSQAVSPKYSNEFLSIGVGARGLGMSGSQAANVQDVTAGYWNPAGLSGIKNKYEFSLMHAEYFAGIAKYDYAGFATAIDTSSHLGISLIRFAVDDIPDTRFLYNANGAIDYNNIRFFSSADYAFIFSYARRVNFLPGLRIGANFKIVHRSVGNFANAWGFGLDVGAQLQLKQWQFGVMVRDITGTFNAWTHNSELVFDIYTQTGNEIPENSIEITLPKAIFGVSRYFKVKEKFGILASTDMVLSFDGRRNVILKSDFASMDLNVGMEFDYLKTVFFRLGIGNIQEVKDFDESTYTSFQPNAGIGVKINKVIIDYALTDIGDQSESLYSHVFSIKLGLD</sequence>
<dbReference type="Gene3D" id="2.40.160.60">
    <property type="entry name" value="Outer membrane protein transport protein (OMPP1/FadL/TodX)"/>
    <property type="match status" value="1"/>
</dbReference>
<evidence type="ECO:0000313" key="2">
    <source>
        <dbReference type="Proteomes" id="UP001172083"/>
    </source>
</evidence>